<dbReference type="Proteomes" id="UP000036681">
    <property type="component" value="Unplaced"/>
</dbReference>
<dbReference type="AlphaFoldDB" id="A0A9J2PHG1"/>
<organism evidence="1 2">
    <name type="scientific">Ascaris lumbricoides</name>
    <name type="common">Giant roundworm</name>
    <dbReference type="NCBI Taxonomy" id="6252"/>
    <lineage>
        <taxon>Eukaryota</taxon>
        <taxon>Metazoa</taxon>
        <taxon>Ecdysozoa</taxon>
        <taxon>Nematoda</taxon>
        <taxon>Chromadorea</taxon>
        <taxon>Rhabditida</taxon>
        <taxon>Spirurina</taxon>
        <taxon>Ascaridomorpha</taxon>
        <taxon>Ascaridoidea</taxon>
        <taxon>Ascarididae</taxon>
        <taxon>Ascaris</taxon>
    </lineage>
</organism>
<name>A0A9J2PHG1_ASCLU</name>
<dbReference type="WBParaSite" id="ALUE_0000904601-mRNA-1">
    <property type="protein sequence ID" value="ALUE_0000904601-mRNA-1"/>
    <property type="gene ID" value="ALUE_0000904601"/>
</dbReference>
<protein>
    <submittedName>
        <fullName evidence="2">Uncharacterized protein</fullName>
    </submittedName>
</protein>
<reference evidence="2" key="1">
    <citation type="submission" date="2023-03" db="UniProtKB">
        <authorList>
            <consortium name="WormBaseParasite"/>
        </authorList>
    </citation>
    <scope>IDENTIFICATION</scope>
</reference>
<accession>A0A9J2PHG1</accession>
<keyword evidence="1" id="KW-1185">Reference proteome</keyword>
<sequence length="97" mass="10591">MRGTRIRGLSNALALARPFNRRVHFKSATKGAVLPGQRSLIGCGELRARTRLGSVRWICRQPCIHHLAEGYSMVPLAPQVCIGAPEEDESLVLVASD</sequence>
<proteinExistence type="predicted"/>
<evidence type="ECO:0000313" key="1">
    <source>
        <dbReference type="Proteomes" id="UP000036681"/>
    </source>
</evidence>
<evidence type="ECO:0000313" key="2">
    <source>
        <dbReference type="WBParaSite" id="ALUE_0000904601-mRNA-1"/>
    </source>
</evidence>